<reference evidence="1 2" key="2">
    <citation type="submission" date="2017-09" db="EMBL/GenBank/DDBJ databases">
        <title>Bacillus patelloidae sp. nov., isolated from the intestinal tract of a marine limpet.</title>
        <authorList>
            <person name="Liu R."/>
            <person name="Dong C."/>
            <person name="Shao Z."/>
        </authorList>
    </citation>
    <scope>NUCLEOTIDE SEQUENCE [LARGE SCALE GENOMIC DNA]</scope>
    <source>
        <strain evidence="1 2">SA5d-4</strain>
    </source>
</reference>
<dbReference type="RefSeq" id="WP_094923495.1">
    <property type="nucleotide sequence ID" value="NZ_NPIA01000003.1"/>
</dbReference>
<evidence type="ECO:0000313" key="2">
    <source>
        <dbReference type="Proteomes" id="UP000217083"/>
    </source>
</evidence>
<proteinExistence type="predicted"/>
<protein>
    <submittedName>
        <fullName evidence="1">Uncharacterized protein</fullName>
    </submittedName>
</protein>
<name>A0A263BTS7_9BACI</name>
<dbReference type="EMBL" id="NPIA01000003">
    <property type="protein sequence ID" value="OZM57120.1"/>
    <property type="molecule type" value="Genomic_DNA"/>
</dbReference>
<gene>
    <name evidence="1" type="ORF">CIB95_06525</name>
</gene>
<accession>A0A263BTS7</accession>
<organism evidence="1 2">
    <name type="scientific">Lottiidibacillus patelloidae</name>
    <dbReference type="NCBI Taxonomy" id="2670334"/>
    <lineage>
        <taxon>Bacteria</taxon>
        <taxon>Bacillati</taxon>
        <taxon>Bacillota</taxon>
        <taxon>Bacilli</taxon>
        <taxon>Bacillales</taxon>
        <taxon>Bacillaceae</taxon>
        <taxon>Lottiidibacillus</taxon>
    </lineage>
</organism>
<evidence type="ECO:0000313" key="1">
    <source>
        <dbReference type="EMBL" id="OZM57120.1"/>
    </source>
</evidence>
<keyword evidence="2" id="KW-1185">Reference proteome</keyword>
<sequence>MAKYKYKNYNIKKKKRSKEEHSCLYCYFKKNLCKRALIMTPSFPYLYVGVIEDVLKECVVIDVETTHLEQLENRIWHINFEDIEVFYIEDDGKTIPNLSS</sequence>
<dbReference type="Proteomes" id="UP000217083">
    <property type="component" value="Unassembled WGS sequence"/>
</dbReference>
<comment type="caution">
    <text evidence="1">The sequence shown here is derived from an EMBL/GenBank/DDBJ whole genome shotgun (WGS) entry which is preliminary data.</text>
</comment>
<dbReference type="AlphaFoldDB" id="A0A263BTS7"/>
<reference evidence="2" key="1">
    <citation type="submission" date="2017-08" db="EMBL/GenBank/DDBJ databases">
        <authorList>
            <person name="Huang Z."/>
        </authorList>
    </citation>
    <scope>NUCLEOTIDE SEQUENCE [LARGE SCALE GENOMIC DNA]</scope>
    <source>
        <strain evidence="2">SA5d-4</strain>
    </source>
</reference>